<accession>D7G591</accession>
<feature type="region of interest" description="Disordered" evidence="15">
    <location>
        <begin position="411"/>
        <end position="430"/>
    </location>
</feature>
<dbReference type="InterPro" id="IPR039055">
    <property type="entry name" value="MCU_fam"/>
</dbReference>
<keyword evidence="4" id="KW-0109">Calcium transport</keyword>
<dbReference type="eggNOG" id="KOG2966">
    <property type="taxonomic scope" value="Eukaryota"/>
</dbReference>
<proteinExistence type="inferred from homology"/>
<evidence type="ECO:0000256" key="9">
    <source>
        <dbReference type="ARBA" id="ARBA00022989"/>
    </source>
</evidence>
<evidence type="ECO:0000256" key="1">
    <source>
        <dbReference type="ARBA" id="ARBA00004448"/>
    </source>
</evidence>
<dbReference type="Pfam" id="PF04678">
    <property type="entry name" value="MCU"/>
    <property type="match status" value="1"/>
</dbReference>
<keyword evidence="6" id="KW-0812">Transmembrane</keyword>
<evidence type="ECO:0000256" key="11">
    <source>
        <dbReference type="ARBA" id="ARBA00023128"/>
    </source>
</evidence>
<dbReference type="GO" id="GO:0015292">
    <property type="term" value="F:uniporter activity"/>
    <property type="evidence" value="ECO:0007669"/>
    <property type="project" value="TreeGrafter"/>
</dbReference>
<evidence type="ECO:0000256" key="13">
    <source>
        <dbReference type="ARBA" id="ARBA00023303"/>
    </source>
</evidence>
<evidence type="ECO:0000256" key="12">
    <source>
        <dbReference type="ARBA" id="ARBA00023136"/>
    </source>
</evidence>
<name>D7G591_ECTSI</name>
<dbReference type="GO" id="GO:0005262">
    <property type="term" value="F:calcium channel activity"/>
    <property type="evidence" value="ECO:0007669"/>
    <property type="project" value="UniProtKB-KW"/>
</dbReference>
<dbReference type="OMA" id="MPNAQKW"/>
<evidence type="ECO:0000313" key="17">
    <source>
        <dbReference type="EMBL" id="CBJ27245.1"/>
    </source>
</evidence>
<evidence type="ECO:0000256" key="14">
    <source>
        <dbReference type="ARBA" id="ARBA00036634"/>
    </source>
</evidence>
<evidence type="ECO:0000256" key="6">
    <source>
        <dbReference type="ARBA" id="ARBA00022692"/>
    </source>
</evidence>
<evidence type="ECO:0000256" key="2">
    <source>
        <dbReference type="ARBA" id="ARBA00005653"/>
    </source>
</evidence>
<keyword evidence="13" id="KW-0407">Ion channel</keyword>
<keyword evidence="9" id="KW-1133">Transmembrane helix</keyword>
<dbReference type="InParanoid" id="D7G591"/>
<keyword evidence="11" id="KW-0496">Mitochondrion</keyword>
<evidence type="ECO:0000256" key="3">
    <source>
        <dbReference type="ARBA" id="ARBA00022448"/>
    </source>
</evidence>
<dbReference type="STRING" id="2880.D7G591"/>
<keyword evidence="12" id="KW-0472">Membrane</keyword>
<dbReference type="Proteomes" id="UP000002630">
    <property type="component" value="Linkage Group LG17"/>
</dbReference>
<protein>
    <recommendedName>
        <fullName evidence="16">Calcium uniporter protein C-terminal domain-containing protein</fullName>
    </recommendedName>
</protein>
<evidence type="ECO:0000259" key="16">
    <source>
        <dbReference type="Pfam" id="PF04678"/>
    </source>
</evidence>
<feature type="domain" description="Calcium uniporter protein C-terminal" evidence="16">
    <location>
        <begin position="256"/>
        <end position="381"/>
    </location>
</feature>
<dbReference type="GO" id="GO:0051560">
    <property type="term" value="P:mitochondrial calcium ion homeostasis"/>
    <property type="evidence" value="ECO:0007669"/>
    <property type="project" value="InterPro"/>
</dbReference>
<keyword evidence="5" id="KW-0107">Calcium channel</keyword>
<dbReference type="AlphaFoldDB" id="D7G591"/>
<evidence type="ECO:0000313" key="18">
    <source>
        <dbReference type="Proteomes" id="UP000002630"/>
    </source>
</evidence>
<evidence type="ECO:0000256" key="4">
    <source>
        <dbReference type="ARBA" id="ARBA00022568"/>
    </source>
</evidence>
<keyword evidence="7" id="KW-0999">Mitochondrion inner membrane</keyword>
<sequence>MNCSAFVRRLQSSSSSSSGSSNIAVRFCSGLPSKSILAPAVPPCPSFRRDPMPAVARGLPCAAREFSSRAEAITTTRLTVEGGAMTVPLPLPGLAGLTDVSVSLDTTVREFVSELMARDKSLTGVDVANADGNKVAACTSMADIATRGLLVSLGGRSRIRVLSSGGGDHHATEVPEPEVYTLIQAEVVQAGRVTLTRDSLDELCAKMYRKGNPEKVTTTLDPMLADGWLNALVEDGLVFTADKGRMVLLNPSGPGVSDEIARALRKDDQLIDLKVSALRQQLNALYSEDARLQGIRDILIAKAQRQVTLKKGAVLAFMTAQFGTLAYCVYEVYSWDVMEPATYFLMLSYSVGSSLYFSTKNREASFENLEGVALKRSEAKLKSAHGYSRTSHDEVKGEIKRYEEAVELLSSHRDAHPPTGPAMTENPALG</sequence>
<organism evidence="17 18">
    <name type="scientific">Ectocarpus siliculosus</name>
    <name type="common">Brown alga</name>
    <name type="synonym">Conferva siliculosa</name>
    <dbReference type="NCBI Taxonomy" id="2880"/>
    <lineage>
        <taxon>Eukaryota</taxon>
        <taxon>Sar</taxon>
        <taxon>Stramenopiles</taxon>
        <taxon>Ochrophyta</taxon>
        <taxon>PX clade</taxon>
        <taxon>Phaeophyceae</taxon>
        <taxon>Ectocarpales</taxon>
        <taxon>Ectocarpaceae</taxon>
        <taxon>Ectocarpus</taxon>
    </lineage>
</organism>
<evidence type="ECO:0000256" key="7">
    <source>
        <dbReference type="ARBA" id="ARBA00022792"/>
    </source>
</evidence>
<dbReference type="PANTHER" id="PTHR13462:SF10">
    <property type="entry name" value="CALCIUM UNIPORTER PROTEIN, MITOCHONDRIAL"/>
    <property type="match status" value="1"/>
</dbReference>
<comment type="similarity">
    <text evidence="2">Belongs to the MCU (TC 1.A.77) family.</text>
</comment>
<reference evidence="17 18" key="1">
    <citation type="journal article" date="2010" name="Nature">
        <title>The Ectocarpus genome and the independent evolution of multicellularity in brown algae.</title>
        <authorList>
            <person name="Cock J.M."/>
            <person name="Sterck L."/>
            <person name="Rouze P."/>
            <person name="Scornet D."/>
            <person name="Allen A.E."/>
            <person name="Amoutzias G."/>
            <person name="Anthouard V."/>
            <person name="Artiguenave F."/>
            <person name="Aury J.M."/>
            <person name="Badger J.H."/>
            <person name="Beszteri B."/>
            <person name="Billiau K."/>
            <person name="Bonnet E."/>
            <person name="Bothwell J.H."/>
            <person name="Bowler C."/>
            <person name="Boyen C."/>
            <person name="Brownlee C."/>
            <person name="Carrano C.J."/>
            <person name="Charrier B."/>
            <person name="Cho G.Y."/>
            <person name="Coelho S.M."/>
            <person name="Collen J."/>
            <person name="Corre E."/>
            <person name="Da Silva C."/>
            <person name="Delage L."/>
            <person name="Delaroque N."/>
            <person name="Dittami S.M."/>
            <person name="Doulbeau S."/>
            <person name="Elias M."/>
            <person name="Farnham G."/>
            <person name="Gachon C.M."/>
            <person name="Gschloessl B."/>
            <person name="Heesch S."/>
            <person name="Jabbari K."/>
            <person name="Jubin C."/>
            <person name="Kawai H."/>
            <person name="Kimura K."/>
            <person name="Kloareg B."/>
            <person name="Kupper F.C."/>
            <person name="Lang D."/>
            <person name="Le Bail A."/>
            <person name="Leblanc C."/>
            <person name="Lerouge P."/>
            <person name="Lohr M."/>
            <person name="Lopez P.J."/>
            <person name="Martens C."/>
            <person name="Maumus F."/>
            <person name="Michel G."/>
            <person name="Miranda-Saavedra D."/>
            <person name="Morales J."/>
            <person name="Moreau H."/>
            <person name="Motomura T."/>
            <person name="Nagasato C."/>
            <person name="Napoli C.A."/>
            <person name="Nelson D.R."/>
            <person name="Nyvall-Collen P."/>
            <person name="Peters A.F."/>
            <person name="Pommier C."/>
            <person name="Potin P."/>
            <person name="Poulain J."/>
            <person name="Quesneville H."/>
            <person name="Read B."/>
            <person name="Rensing S.A."/>
            <person name="Ritter A."/>
            <person name="Rousvoal S."/>
            <person name="Samanta M."/>
            <person name="Samson G."/>
            <person name="Schroeder D.C."/>
            <person name="Segurens B."/>
            <person name="Strittmatter M."/>
            <person name="Tonon T."/>
            <person name="Tregear J.W."/>
            <person name="Valentin K."/>
            <person name="von Dassow P."/>
            <person name="Yamagishi T."/>
            <person name="Van de Peer Y."/>
            <person name="Wincker P."/>
        </authorList>
    </citation>
    <scope>NUCLEOTIDE SEQUENCE [LARGE SCALE GENOMIC DNA]</scope>
    <source>
        <strain evidence="18">Ec32 / CCAP1310/4</strain>
    </source>
</reference>
<evidence type="ECO:0000256" key="10">
    <source>
        <dbReference type="ARBA" id="ARBA00023065"/>
    </source>
</evidence>
<dbReference type="EMBL" id="FN648852">
    <property type="protein sequence ID" value="CBJ27245.1"/>
    <property type="molecule type" value="Genomic_DNA"/>
</dbReference>
<evidence type="ECO:0000256" key="15">
    <source>
        <dbReference type="SAM" id="MobiDB-lite"/>
    </source>
</evidence>
<comment type="subcellular location">
    <subcellularLocation>
        <location evidence="1">Mitochondrion inner membrane</location>
        <topology evidence="1">Multi-pass membrane protein</topology>
    </subcellularLocation>
</comment>
<keyword evidence="10" id="KW-0406">Ion transport</keyword>
<dbReference type="OrthoDB" id="278338at2759"/>
<gene>
    <name evidence="17" type="ORF">Esi_0063_0062</name>
</gene>
<comment type="catalytic activity">
    <reaction evidence="14">
        <text>Ca(2+)(in) = Ca(2+)(out)</text>
        <dbReference type="Rhea" id="RHEA:29671"/>
        <dbReference type="ChEBI" id="CHEBI:29108"/>
    </reaction>
</comment>
<evidence type="ECO:0000256" key="5">
    <source>
        <dbReference type="ARBA" id="ARBA00022673"/>
    </source>
</evidence>
<keyword evidence="18" id="KW-1185">Reference proteome</keyword>
<dbReference type="InterPro" id="IPR006769">
    <property type="entry name" value="MCU_C"/>
</dbReference>
<dbReference type="GO" id="GO:0036444">
    <property type="term" value="P:calcium import into the mitochondrion"/>
    <property type="evidence" value="ECO:0007669"/>
    <property type="project" value="TreeGrafter"/>
</dbReference>
<evidence type="ECO:0000256" key="8">
    <source>
        <dbReference type="ARBA" id="ARBA00022837"/>
    </source>
</evidence>
<dbReference type="GO" id="GO:1990246">
    <property type="term" value="C:uniplex complex"/>
    <property type="evidence" value="ECO:0007669"/>
    <property type="project" value="TreeGrafter"/>
</dbReference>
<keyword evidence="8" id="KW-0106">Calcium</keyword>
<dbReference type="PANTHER" id="PTHR13462">
    <property type="entry name" value="CALCIUM UNIPORTER PROTEIN, MITOCHONDRIAL"/>
    <property type="match status" value="1"/>
</dbReference>
<dbReference type="EMBL" id="FN649742">
    <property type="protein sequence ID" value="CBJ27245.1"/>
    <property type="molecule type" value="Genomic_DNA"/>
</dbReference>
<keyword evidence="3" id="KW-0813">Transport</keyword>